<evidence type="ECO:0000313" key="11">
    <source>
        <dbReference type="Proteomes" id="UP000268727"/>
    </source>
</evidence>
<evidence type="ECO:0000256" key="1">
    <source>
        <dbReference type="ARBA" id="ARBA00001974"/>
    </source>
</evidence>
<evidence type="ECO:0000259" key="7">
    <source>
        <dbReference type="Pfam" id="PF00441"/>
    </source>
</evidence>
<dbReference type="InterPro" id="IPR006089">
    <property type="entry name" value="Acyl-CoA_DH_CS"/>
</dbReference>
<dbReference type="EMBL" id="RJKM01000001">
    <property type="protein sequence ID" value="ROP36589.1"/>
    <property type="molecule type" value="Genomic_DNA"/>
</dbReference>
<reference evidence="10 11" key="1">
    <citation type="submission" date="2018-11" db="EMBL/GenBank/DDBJ databases">
        <title>Sequencing the genomes of 1000 actinobacteria strains.</title>
        <authorList>
            <person name="Klenk H.-P."/>
        </authorList>
    </citation>
    <scope>NUCLEOTIDE SEQUENCE [LARGE SCALE GENOMIC DNA]</scope>
    <source>
        <strain evidence="10 11">DSM 44231</strain>
    </source>
</reference>
<comment type="cofactor">
    <cofactor evidence="1 6">
        <name>FAD</name>
        <dbReference type="ChEBI" id="CHEBI:57692"/>
    </cofactor>
</comment>
<proteinExistence type="inferred from homology"/>
<dbReference type="SUPFAM" id="SSF47203">
    <property type="entry name" value="Acyl-CoA dehydrogenase C-terminal domain-like"/>
    <property type="match status" value="1"/>
</dbReference>
<evidence type="ECO:0000259" key="8">
    <source>
        <dbReference type="Pfam" id="PF02770"/>
    </source>
</evidence>
<accession>A0A3N1H273</accession>
<evidence type="ECO:0000256" key="3">
    <source>
        <dbReference type="ARBA" id="ARBA00022630"/>
    </source>
</evidence>
<feature type="domain" description="Acyl-CoA dehydrogenase/oxidase N-terminal" evidence="9">
    <location>
        <begin position="23"/>
        <end position="131"/>
    </location>
</feature>
<evidence type="ECO:0000256" key="4">
    <source>
        <dbReference type="ARBA" id="ARBA00022827"/>
    </source>
</evidence>
<sequence length="390" mass="41036">MTPEAHLALHRSLDESAADALLTERELDVRRQVREVVAHEVVPRAEHEHEFVHDGYQALARAGLAGLTFPEELGGTADSTVAYAVAIEEITAGCASTSLVYMTQAHTATPITAAGTKALAREHVPGLLSGERYGSLAVTEPDAGSDAAALRTTATPHGDGFRLTGSKTFITTGDKADVLVCFATADRALGRRGVTAFVVDGATPGLSRGAPFAKLGMHGSTTAEVFLDGVEVPGDHVLGEVGGGWRVLLDSVVKSRISAAAQGVGLARAAYARTLCALGRHPSPEAAFALAGLRGRILQGRLLLHAVARQVDVAAEPPTGQIAIMKQSCTDLGWYAAREAVRILGPYGDLVGPGVERCLRDAAVTRIYDGTNEIQRMLIARDTARAREER</sequence>
<dbReference type="InterPro" id="IPR037069">
    <property type="entry name" value="AcylCoA_DH/ox_N_sf"/>
</dbReference>
<dbReference type="RefSeq" id="WP_123742543.1">
    <property type="nucleotide sequence ID" value="NZ_RJKM01000001.1"/>
</dbReference>
<comment type="similarity">
    <text evidence="2 6">Belongs to the acyl-CoA dehydrogenase family.</text>
</comment>
<feature type="domain" description="Acyl-CoA oxidase/dehydrogenase middle" evidence="8">
    <location>
        <begin position="136"/>
        <end position="230"/>
    </location>
</feature>
<keyword evidence="11" id="KW-1185">Reference proteome</keyword>
<dbReference type="Pfam" id="PF02770">
    <property type="entry name" value="Acyl-CoA_dh_M"/>
    <property type="match status" value="1"/>
</dbReference>
<name>A0A3N1H273_9PSEU</name>
<keyword evidence="4 6" id="KW-0274">FAD</keyword>
<evidence type="ECO:0000256" key="5">
    <source>
        <dbReference type="ARBA" id="ARBA00023002"/>
    </source>
</evidence>
<dbReference type="Proteomes" id="UP000268727">
    <property type="component" value="Unassembled WGS sequence"/>
</dbReference>
<evidence type="ECO:0000259" key="9">
    <source>
        <dbReference type="Pfam" id="PF02771"/>
    </source>
</evidence>
<evidence type="ECO:0000256" key="2">
    <source>
        <dbReference type="ARBA" id="ARBA00009347"/>
    </source>
</evidence>
<dbReference type="InterPro" id="IPR013786">
    <property type="entry name" value="AcylCoA_DH/ox_N"/>
</dbReference>
<keyword evidence="5 6" id="KW-0560">Oxidoreductase</keyword>
<gene>
    <name evidence="10" type="ORF">EDD40_1863</name>
</gene>
<dbReference type="Gene3D" id="1.20.140.10">
    <property type="entry name" value="Butyryl-CoA Dehydrogenase, subunit A, domain 3"/>
    <property type="match status" value="1"/>
</dbReference>
<dbReference type="InterPro" id="IPR009075">
    <property type="entry name" value="AcylCo_DH/oxidase_C"/>
</dbReference>
<dbReference type="FunFam" id="2.40.110.10:FF:000002">
    <property type="entry name" value="Acyl-CoA dehydrogenase fadE12"/>
    <property type="match status" value="1"/>
</dbReference>
<keyword evidence="3 6" id="KW-0285">Flavoprotein</keyword>
<protein>
    <submittedName>
        <fullName evidence="10">Alkylation response protein AidB-like acyl-CoA dehydrogenase</fullName>
    </submittedName>
</protein>
<dbReference type="InterPro" id="IPR036250">
    <property type="entry name" value="AcylCo_DH-like_C"/>
</dbReference>
<dbReference type="OrthoDB" id="3808885at2"/>
<dbReference type="PANTHER" id="PTHR43884">
    <property type="entry name" value="ACYL-COA DEHYDROGENASE"/>
    <property type="match status" value="1"/>
</dbReference>
<dbReference type="Pfam" id="PF02771">
    <property type="entry name" value="Acyl-CoA_dh_N"/>
    <property type="match status" value="1"/>
</dbReference>
<feature type="domain" description="Acyl-CoA dehydrogenase/oxidase C-terminal" evidence="7">
    <location>
        <begin position="242"/>
        <end position="381"/>
    </location>
</feature>
<dbReference type="GO" id="GO:0050660">
    <property type="term" value="F:flavin adenine dinucleotide binding"/>
    <property type="evidence" value="ECO:0007669"/>
    <property type="project" value="InterPro"/>
</dbReference>
<dbReference type="InterPro" id="IPR009100">
    <property type="entry name" value="AcylCoA_DH/oxidase_NM_dom_sf"/>
</dbReference>
<evidence type="ECO:0000256" key="6">
    <source>
        <dbReference type="RuleBase" id="RU362125"/>
    </source>
</evidence>
<dbReference type="PROSITE" id="PS00072">
    <property type="entry name" value="ACYL_COA_DH_1"/>
    <property type="match status" value="1"/>
</dbReference>
<dbReference type="Gene3D" id="1.10.540.10">
    <property type="entry name" value="Acyl-CoA dehydrogenase/oxidase, N-terminal domain"/>
    <property type="match status" value="1"/>
</dbReference>
<comment type="caution">
    <text evidence="10">The sequence shown here is derived from an EMBL/GenBank/DDBJ whole genome shotgun (WGS) entry which is preliminary data.</text>
</comment>
<dbReference type="SUPFAM" id="SSF56645">
    <property type="entry name" value="Acyl-CoA dehydrogenase NM domain-like"/>
    <property type="match status" value="1"/>
</dbReference>
<evidence type="ECO:0000313" key="10">
    <source>
        <dbReference type="EMBL" id="ROP36589.1"/>
    </source>
</evidence>
<dbReference type="Gene3D" id="2.40.110.10">
    <property type="entry name" value="Butyryl-CoA Dehydrogenase, subunit A, domain 2"/>
    <property type="match status" value="1"/>
</dbReference>
<dbReference type="InterPro" id="IPR006091">
    <property type="entry name" value="Acyl-CoA_Oxase/DH_mid-dom"/>
</dbReference>
<dbReference type="Pfam" id="PF00441">
    <property type="entry name" value="Acyl-CoA_dh_1"/>
    <property type="match status" value="1"/>
</dbReference>
<organism evidence="10 11">
    <name type="scientific">Saccharothrix texasensis</name>
    <dbReference type="NCBI Taxonomy" id="103734"/>
    <lineage>
        <taxon>Bacteria</taxon>
        <taxon>Bacillati</taxon>
        <taxon>Actinomycetota</taxon>
        <taxon>Actinomycetes</taxon>
        <taxon>Pseudonocardiales</taxon>
        <taxon>Pseudonocardiaceae</taxon>
        <taxon>Saccharothrix</taxon>
    </lineage>
</organism>
<dbReference type="InterPro" id="IPR046373">
    <property type="entry name" value="Acyl-CoA_Oxase/DH_mid-dom_sf"/>
</dbReference>
<dbReference type="PANTHER" id="PTHR43884:SF12">
    <property type="entry name" value="ISOVALERYL-COA DEHYDROGENASE, MITOCHONDRIAL-RELATED"/>
    <property type="match status" value="1"/>
</dbReference>
<dbReference type="AlphaFoldDB" id="A0A3N1H273"/>
<dbReference type="GO" id="GO:0003995">
    <property type="term" value="F:acyl-CoA dehydrogenase activity"/>
    <property type="evidence" value="ECO:0007669"/>
    <property type="project" value="InterPro"/>
</dbReference>